<evidence type="ECO:0000313" key="2">
    <source>
        <dbReference type="Proteomes" id="UP000032405"/>
    </source>
</evidence>
<protein>
    <submittedName>
        <fullName evidence="1">Uncharacterized protein</fullName>
    </submittedName>
</protein>
<gene>
    <name evidence="1" type="primary">164</name>
    <name evidence="1" type="ORF">DET7_164</name>
</gene>
<reference evidence="1 2" key="1">
    <citation type="journal article" date="2015" name="Genome Announc.">
        <title>Genome Sequence of Salmonella enterica Phage Det7.</title>
        <authorList>
            <person name="Casjens S.R."/>
            <person name="Jacobs-Sera D."/>
            <person name="Hatfull G.F."/>
            <person name="Hendrix R.W."/>
        </authorList>
    </citation>
    <scope>NUCLEOTIDE SEQUENCE [LARGE SCALE GENOMIC DNA]</scope>
</reference>
<keyword evidence="2" id="KW-1185">Reference proteome</keyword>
<accession>A0A0C5Q3K2</accession>
<sequence length="117" mass="12887">MSSIEQLITPQYVYSNIVEHLRSQLNVKQLNSSELSGLEITEVEVAAFGSRYHFVVNHTQVEQVTSSIIDLGATKPSRAELKSVTRNIVGYLEETLEPGATHPIFNFNAAVVNVQGS</sequence>
<dbReference type="EMBL" id="KP797973">
    <property type="protein sequence ID" value="AJQ20983.1"/>
    <property type="molecule type" value="Genomic_DNA"/>
</dbReference>
<dbReference type="Proteomes" id="UP000032405">
    <property type="component" value="Segment"/>
</dbReference>
<organism evidence="1 2">
    <name type="scientific">Salmonella phage Det7</name>
    <dbReference type="NCBI Taxonomy" id="454798"/>
    <lineage>
        <taxon>Viruses</taxon>
        <taxon>Duplodnaviria</taxon>
        <taxon>Heunggongvirae</taxon>
        <taxon>Uroviricota</taxon>
        <taxon>Caudoviricetes</taxon>
        <taxon>Pantevenvirales</taxon>
        <taxon>Ackermannviridae</taxon>
        <taxon>Cvivirinae</taxon>
        <taxon>Kuttervirus</taxon>
        <taxon>Kuttervirus Det7</taxon>
    </lineage>
</organism>
<dbReference type="GeneID" id="24366709"/>
<dbReference type="RefSeq" id="YP_009140341.1">
    <property type="nucleotide sequence ID" value="NC_027119.1"/>
</dbReference>
<proteinExistence type="predicted"/>
<name>A0A0C5Q3K2_9CAUD</name>
<evidence type="ECO:0000313" key="1">
    <source>
        <dbReference type="EMBL" id="AJQ20983.1"/>
    </source>
</evidence>
<dbReference type="KEGG" id="vg:24366709"/>